<organism evidence="2 3">
    <name type="scientific">Micractinium conductrix</name>
    <dbReference type="NCBI Taxonomy" id="554055"/>
    <lineage>
        <taxon>Eukaryota</taxon>
        <taxon>Viridiplantae</taxon>
        <taxon>Chlorophyta</taxon>
        <taxon>core chlorophytes</taxon>
        <taxon>Trebouxiophyceae</taxon>
        <taxon>Chlorellales</taxon>
        <taxon>Chlorellaceae</taxon>
        <taxon>Chlorella clade</taxon>
        <taxon>Micractinium</taxon>
    </lineage>
</organism>
<sequence>MLAFICDEAASDADSGLLYAAAQRRPRSLPTAAALAAAAVDVNTPAARGHSRALPAANGLPAADGSAVGRPRNAGFAAAALLAAACMLAAVAAVAVRAVRRRGAGDTEDEYDAALLA</sequence>
<gene>
    <name evidence="2" type="ORF">C2E20_2577</name>
</gene>
<keyword evidence="1" id="KW-0472">Membrane</keyword>
<evidence type="ECO:0000313" key="3">
    <source>
        <dbReference type="Proteomes" id="UP000239649"/>
    </source>
</evidence>
<keyword evidence="1" id="KW-0812">Transmembrane</keyword>
<keyword evidence="1" id="KW-1133">Transmembrane helix</keyword>
<evidence type="ECO:0000256" key="1">
    <source>
        <dbReference type="SAM" id="Phobius"/>
    </source>
</evidence>
<dbReference type="Proteomes" id="UP000239649">
    <property type="component" value="Unassembled WGS sequence"/>
</dbReference>
<reference evidence="2 3" key="1">
    <citation type="journal article" date="2018" name="Plant J.">
        <title>Genome sequences of Chlorella sorokiniana UTEX 1602 and Micractinium conductrix SAG 241.80: implications to maltose excretion by a green alga.</title>
        <authorList>
            <person name="Arriola M.B."/>
            <person name="Velmurugan N."/>
            <person name="Zhang Y."/>
            <person name="Plunkett M.H."/>
            <person name="Hondzo H."/>
            <person name="Barney B.M."/>
        </authorList>
    </citation>
    <scope>NUCLEOTIDE SEQUENCE [LARGE SCALE GENOMIC DNA]</scope>
    <source>
        <strain evidence="2 3">SAG 241.80</strain>
    </source>
</reference>
<proteinExistence type="predicted"/>
<accession>A0A2P6VIZ1</accession>
<keyword evidence="3" id="KW-1185">Reference proteome</keyword>
<dbReference type="AlphaFoldDB" id="A0A2P6VIZ1"/>
<comment type="caution">
    <text evidence="2">The sequence shown here is derived from an EMBL/GenBank/DDBJ whole genome shotgun (WGS) entry which is preliminary data.</text>
</comment>
<name>A0A2P6VIZ1_9CHLO</name>
<evidence type="ECO:0000313" key="2">
    <source>
        <dbReference type="EMBL" id="PSC74073.1"/>
    </source>
</evidence>
<feature type="transmembrane region" description="Helical" evidence="1">
    <location>
        <begin position="74"/>
        <end position="96"/>
    </location>
</feature>
<protein>
    <submittedName>
        <fullName evidence="2">Uncharacterized protein</fullName>
    </submittedName>
</protein>
<dbReference type="EMBL" id="LHPF02000005">
    <property type="protein sequence ID" value="PSC74073.1"/>
    <property type="molecule type" value="Genomic_DNA"/>
</dbReference>